<evidence type="ECO:0000256" key="1">
    <source>
        <dbReference type="SAM" id="SignalP"/>
    </source>
</evidence>
<reference evidence="2 3" key="1">
    <citation type="journal article" date="2017" name="Genome Announc.">
        <title>Genome sequence of the saprophytic ascomycete Epicoccum nigrum ICMP 19927 strain isolated from New Zealand.</title>
        <authorList>
            <person name="Fokin M."/>
            <person name="Fleetwood D."/>
            <person name="Weir B.S."/>
            <person name="Villas-Boas S.G."/>
        </authorList>
    </citation>
    <scope>NUCLEOTIDE SEQUENCE [LARGE SCALE GENOMIC DNA]</scope>
    <source>
        <strain evidence="2 3">ICMP 19927</strain>
    </source>
</reference>
<feature type="chain" id="PRO_5012734242" evidence="1">
    <location>
        <begin position="23"/>
        <end position="169"/>
    </location>
</feature>
<sequence>MRTNNLLLLATFCLSTMTGALAVPRATPKDILAADKQSRATVVSRLYHAIERGAIIESIPDFISIKHEREPTPEVGNASGLDKRIWRGSGGNGGRSVADLDKRIWRGSGGNGGRSVADLDKRIWRGSGGNGGRSVADLEKRIWRGNGSHGGRSITDLGKRIVRGWGWNV</sequence>
<dbReference type="EMBL" id="KZ107838">
    <property type="protein sequence ID" value="OSS54982.1"/>
    <property type="molecule type" value="Genomic_DNA"/>
</dbReference>
<name>A0A1Y2MG65_EPING</name>
<evidence type="ECO:0000313" key="3">
    <source>
        <dbReference type="Proteomes" id="UP000193240"/>
    </source>
</evidence>
<gene>
    <name evidence="2" type="ORF">B5807_00041</name>
</gene>
<proteinExistence type="predicted"/>
<organism evidence="2 3">
    <name type="scientific">Epicoccum nigrum</name>
    <name type="common">Soil fungus</name>
    <name type="synonym">Epicoccum purpurascens</name>
    <dbReference type="NCBI Taxonomy" id="105696"/>
    <lineage>
        <taxon>Eukaryota</taxon>
        <taxon>Fungi</taxon>
        <taxon>Dikarya</taxon>
        <taxon>Ascomycota</taxon>
        <taxon>Pezizomycotina</taxon>
        <taxon>Dothideomycetes</taxon>
        <taxon>Pleosporomycetidae</taxon>
        <taxon>Pleosporales</taxon>
        <taxon>Pleosporineae</taxon>
        <taxon>Didymellaceae</taxon>
        <taxon>Epicoccum</taxon>
    </lineage>
</organism>
<keyword evidence="1" id="KW-0732">Signal</keyword>
<dbReference type="AlphaFoldDB" id="A0A1Y2MG65"/>
<protein>
    <submittedName>
        <fullName evidence="2">Uncharacterized protein</fullName>
    </submittedName>
</protein>
<dbReference type="InParanoid" id="A0A1Y2MG65"/>
<keyword evidence="3" id="KW-1185">Reference proteome</keyword>
<dbReference type="Proteomes" id="UP000193240">
    <property type="component" value="Unassembled WGS sequence"/>
</dbReference>
<feature type="signal peptide" evidence="1">
    <location>
        <begin position="1"/>
        <end position="22"/>
    </location>
</feature>
<accession>A0A1Y2MG65</accession>
<evidence type="ECO:0000313" key="2">
    <source>
        <dbReference type="EMBL" id="OSS54982.1"/>
    </source>
</evidence>